<accession>A0ABR1HRE6</accession>
<comment type="caution">
    <text evidence="3">The sequence shown here is derived from an EMBL/GenBank/DDBJ whole genome shotgun (WGS) entry which is preliminary data.</text>
</comment>
<feature type="domain" description="N-acetyltransferase" evidence="2">
    <location>
        <begin position="193"/>
        <end position="281"/>
    </location>
</feature>
<dbReference type="Proteomes" id="UP001498421">
    <property type="component" value="Unassembled WGS sequence"/>
</dbReference>
<dbReference type="InterPro" id="IPR000182">
    <property type="entry name" value="GNAT_dom"/>
</dbReference>
<dbReference type="SUPFAM" id="SSF55729">
    <property type="entry name" value="Acyl-CoA N-acyltransferases (Nat)"/>
    <property type="match status" value="1"/>
</dbReference>
<evidence type="ECO:0000313" key="4">
    <source>
        <dbReference type="Proteomes" id="UP001498421"/>
    </source>
</evidence>
<evidence type="ECO:0000259" key="2">
    <source>
        <dbReference type="Pfam" id="PF00583"/>
    </source>
</evidence>
<protein>
    <recommendedName>
        <fullName evidence="2">N-acetyltransferase domain-containing protein</fullName>
    </recommendedName>
</protein>
<gene>
    <name evidence="3" type="ORF">QQZ08_009008</name>
</gene>
<organism evidence="3 4">
    <name type="scientific">Neonectria magnoliae</name>
    <dbReference type="NCBI Taxonomy" id="2732573"/>
    <lineage>
        <taxon>Eukaryota</taxon>
        <taxon>Fungi</taxon>
        <taxon>Dikarya</taxon>
        <taxon>Ascomycota</taxon>
        <taxon>Pezizomycotina</taxon>
        <taxon>Sordariomycetes</taxon>
        <taxon>Hypocreomycetidae</taxon>
        <taxon>Hypocreales</taxon>
        <taxon>Nectriaceae</taxon>
        <taxon>Neonectria</taxon>
    </lineage>
</organism>
<dbReference type="Pfam" id="PF00583">
    <property type="entry name" value="Acetyltransf_1"/>
    <property type="match status" value="1"/>
</dbReference>
<dbReference type="InterPro" id="IPR016181">
    <property type="entry name" value="Acyl_CoA_acyltransferase"/>
</dbReference>
<evidence type="ECO:0000313" key="3">
    <source>
        <dbReference type="EMBL" id="KAK7423440.1"/>
    </source>
</evidence>
<feature type="transmembrane region" description="Helical" evidence="1">
    <location>
        <begin position="159"/>
        <end position="180"/>
    </location>
</feature>
<keyword evidence="1" id="KW-0812">Transmembrane</keyword>
<reference evidence="3 4" key="1">
    <citation type="journal article" date="2025" name="Microbiol. Resour. Announc.">
        <title>Draft genome sequences for Neonectria magnoliae and Neonectria punicea, canker pathogens of Liriodendron tulipifera and Acer saccharum in West Virginia.</title>
        <authorList>
            <person name="Petronek H.M."/>
            <person name="Kasson M.T."/>
            <person name="Metheny A.M."/>
            <person name="Stauder C.M."/>
            <person name="Lovett B."/>
            <person name="Lynch S.C."/>
            <person name="Garnas J.R."/>
            <person name="Kasson L.R."/>
            <person name="Stajich J.E."/>
        </authorList>
    </citation>
    <scope>NUCLEOTIDE SEQUENCE [LARGE SCALE GENOMIC DNA]</scope>
    <source>
        <strain evidence="3 4">NRRL 64651</strain>
    </source>
</reference>
<keyword evidence="1" id="KW-1133">Transmembrane helix</keyword>
<name>A0ABR1HRE6_9HYPO</name>
<sequence length="331" mass="36305">MAIRELDLSAYHPNPLVDRVNAMPALKTSAAFFTFLRANLVLHSAMSSATSTPRLGPSNPFASIIAPSSSPFAASSASTSAADMLFDLDQDDNDIPPLSLEILESRRDKVEGLRLVADSIAQMRQRASVALVFHPLCLAGLSAALATIYQLGFVSRLDLGVSITVSCGVVMSYLMGIRYLSSGYVSLAERLRWAWLRADDGEEDTLLAARYNDEIIGSLVLRLEPSPAALSSPKRRYRSVTLRGGKGVIRAWTTSLRYRGKGVGKDLLYEAVRITKERCGRDAEVGFAKEHANSVMLLPSIFNAPFRKDEIFATKALEEVLSDYEITKKRR</sequence>
<keyword evidence="1" id="KW-0472">Membrane</keyword>
<dbReference type="EMBL" id="JAZAVK010000098">
    <property type="protein sequence ID" value="KAK7423440.1"/>
    <property type="molecule type" value="Genomic_DNA"/>
</dbReference>
<proteinExistence type="predicted"/>
<dbReference type="Gene3D" id="3.40.630.30">
    <property type="match status" value="1"/>
</dbReference>
<feature type="transmembrane region" description="Helical" evidence="1">
    <location>
        <begin position="129"/>
        <end position="153"/>
    </location>
</feature>
<keyword evidence="4" id="KW-1185">Reference proteome</keyword>
<evidence type="ECO:0000256" key="1">
    <source>
        <dbReference type="SAM" id="Phobius"/>
    </source>
</evidence>